<evidence type="ECO:0000256" key="1">
    <source>
        <dbReference type="SAM" id="MobiDB-lite"/>
    </source>
</evidence>
<dbReference type="OrthoDB" id="5409186at2759"/>
<evidence type="ECO:0000313" key="4">
    <source>
        <dbReference type="Proteomes" id="UP000054567"/>
    </source>
</evidence>
<accession>A0A0J6HYE6</accession>
<feature type="signal peptide" evidence="2">
    <location>
        <begin position="1"/>
        <end position="19"/>
    </location>
</feature>
<protein>
    <recommendedName>
        <fullName evidence="5">Proline-rich antigen 3</fullName>
    </recommendedName>
</protein>
<dbReference type="Proteomes" id="UP000054567">
    <property type="component" value="Unassembled WGS sequence"/>
</dbReference>
<reference evidence="3 4" key="1">
    <citation type="submission" date="2007-06" db="EMBL/GenBank/DDBJ databases">
        <title>The Genome Sequence of Coccidioides posadasii RMSCC_3488.</title>
        <authorList>
            <consortium name="Coccidioides Genome Resources Consortium"/>
            <consortium name="The Broad Institute Genome Sequencing Platform"/>
            <person name="Henn M.R."/>
            <person name="Sykes S."/>
            <person name="Young S."/>
            <person name="Jaffe D."/>
            <person name="Berlin A."/>
            <person name="Alvarez P."/>
            <person name="Butler J."/>
            <person name="Gnerre S."/>
            <person name="Grabherr M."/>
            <person name="Mauceli E."/>
            <person name="Brockman W."/>
            <person name="Kodira C."/>
            <person name="Alvarado L."/>
            <person name="Zeng Q."/>
            <person name="Crawford M."/>
            <person name="Antoine C."/>
            <person name="Devon K."/>
            <person name="Galgiani J."/>
            <person name="Orsborn K."/>
            <person name="Lewis M.L."/>
            <person name="Nusbaum C."/>
            <person name="Galagan J."/>
            <person name="Birren B."/>
        </authorList>
    </citation>
    <scope>NUCLEOTIDE SEQUENCE [LARGE SCALE GENOMIC DNA]</scope>
    <source>
        <strain evidence="3 4">RMSCC 3488</strain>
    </source>
</reference>
<feature type="chain" id="PRO_5005274308" description="Proline-rich antigen 3" evidence="2">
    <location>
        <begin position="20"/>
        <end position="220"/>
    </location>
</feature>
<name>A0A0J6HYE6_COCPO</name>
<reference evidence="4" key="2">
    <citation type="journal article" date="2009" name="Genome Res.">
        <title>Comparative genomic analyses of the human fungal pathogens Coccidioides and their relatives.</title>
        <authorList>
            <person name="Sharpton T.J."/>
            <person name="Stajich J.E."/>
            <person name="Rounsley S.D."/>
            <person name="Gardner M.J."/>
            <person name="Wortman J.R."/>
            <person name="Jordar V.S."/>
            <person name="Maiti R."/>
            <person name="Kodira C.D."/>
            <person name="Neafsey D.E."/>
            <person name="Zeng Q."/>
            <person name="Hung C.-Y."/>
            <person name="McMahan C."/>
            <person name="Muszewska A."/>
            <person name="Grynberg M."/>
            <person name="Mandel M.A."/>
            <person name="Kellner E.M."/>
            <person name="Barker B.M."/>
            <person name="Galgiani J.N."/>
            <person name="Orbach M.J."/>
            <person name="Kirkland T.N."/>
            <person name="Cole G.T."/>
            <person name="Henn M.R."/>
            <person name="Birren B.W."/>
            <person name="Taylor J.W."/>
        </authorList>
    </citation>
    <scope>NUCLEOTIDE SEQUENCE [LARGE SCALE GENOMIC DNA]</scope>
    <source>
        <strain evidence="4">RMSCC 3488</strain>
    </source>
</reference>
<evidence type="ECO:0000313" key="3">
    <source>
        <dbReference type="EMBL" id="KMM64002.1"/>
    </source>
</evidence>
<dbReference type="EMBL" id="DS268109">
    <property type="protein sequence ID" value="KMM64002.1"/>
    <property type="molecule type" value="Genomic_DNA"/>
</dbReference>
<feature type="compositionally biased region" description="Low complexity" evidence="1">
    <location>
        <begin position="122"/>
        <end position="142"/>
    </location>
</feature>
<dbReference type="AlphaFoldDB" id="A0A0J6HYE6"/>
<organism evidence="3 4">
    <name type="scientific">Coccidioides posadasii RMSCC 3488</name>
    <dbReference type="NCBI Taxonomy" id="454284"/>
    <lineage>
        <taxon>Eukaryota</taxon>
        <taxon>Fungi</taxon>
        <taxon>Dikarya</taxon>
        <taxon>Ascomycota</taxon>
        <taxon>Pezizomycotina</taxon>
        <taxon>Eurotiomycetes</taxon>
        <taxon>Eurotiomycetidae</taxon>
        <taxon>Onygenales</taxon>
        <taxon>Onygenaceae</taxon>
        <taxon>Coccidioides</taxon>
    </lineage>
</organism>
<proteinExistence type="predicted"/>
<evidence type="ECO:0008006" key="5">
    <source>
        <dbReference type="Google" id="ProtNLM"/>
    </source>
</evidence>
<feature type="compositionally biased region" description="Polar residues" evidence="1">
    <location>
        <begin position="181"/>
        <end position="194"/>
    </location>
</feature>
<feature type="region of interest" description="Disordered" evidence="1">
    <location>
        <begin position="110"/>
        <end position="194"/>
    </location>
</feature>
<feature type="compositionally biased region" description="Acidic residues" evidence="1">
    <location>
        <begin position="143"/>
        <end position="155"/>
    </location>
</feature>
<sequence>MHFTTSLALFGTLVAASQAVEPIRGSYESNEVLSVLKRQTVICKPVPPPFTCERSCGPGFVQCVYPSMCYNPGRGDSCCANGKYCRKGTYCTDRGCCPDDLSLEECGATRTISVIPPPDTQPSTEAPSPTDEPSETEPAPTETETEEPEPTETEVEPTPTEEPTTPTIIPTGTGNPGYPGSNATFTSPSPPQQTVNAAAQIKGAAMALGLGVVGVAVALM</sequence>
<dbReference type="VEuPathDB" id="FungiDB:CPAG_00354"/>
<feature type="compositionally biased region" description="Low complexity" evidence="1">
    <location>
        <begin position="156"/>
        <end position="171"/>
    </location>
</feature>
<evidence type="ECO:0000256" key="2">
    <source>
        <dbReference type="SAM" id="SignalP"/>
    </source>
</evidence>
<reference evidence="4" key="3">
    <citation type="journal article" date="2010" name="Genome Res.">
        <title>Population genomic sequencing of Coccidioides fungi reveals recent hybridization and transposon control.</title>
        <authorList>
            <person name="Neafsey D.E."/>
            <person name="Barker B.M."/>
            <person name="Sharpton T.J."/>
            <person name="Stajich J.E."/>
            <person name="Park D.J."/>
            <person name="Whiston E."/>
            <person name="Hung C.-Y."/>
            <person name="McMahan C."/>
            <person name="White J."/>
            <person name="Sykes S."/>
            <person name="Heiman D."/>
            <person name="Young S."/>
            <person name="Zeng Q."/>
            <person name="Abouelleil A."/>
            <person name="Aftuck L."/>
            <person name="Bessette D."/>
            <person name="Brown A."/>
            <person name="FitzGerald M."/>
            <person name="Lui A."/>
            <person name="Macdonald J.P."/>
            <person name="Priest M."/>
            <person name="Orbach M.J."/>
            <person name="Galgiani J.N."/>
            <person name="Kirkland T.N."/>
            <person name="Cole G.T."/>
            <person name="Birren B.W."/>
            <person name="Henn M.R."/>
            <person name="Taylor J.W."/>
            <person name="Rounsley S.D."/>
        </authorList>
    </citation>
    <scope>NUCLEOTIDE SEQUENCE [LARGE SCALE GENOMIC DNA]</scope>
    <source>
        <strain evidence="4">RMSCC 3488</strain>
    </source>
</reference>
<keyword evidence="2" id="KW-0732">Signal</keyword>
<gene>
    <name evidence="3" type="ORF">CPAG_00354</name>
</gene>